<dbReference type="InterPro" id="IPR007627">
    <property type="entry name" value="RNA_pol_sigma70_r2"/>
</dbReference>
<dbReference type="GO" id="GO:0006352">
    <property type="term" value="P:DNA-templated transcription initiation"/>
    <property type="evidence" value="ECO:0007669"/>
    <property type="project" value="InterPro"/>
</dbReference>
<evidence type="ECO:0000256" key="2">
    <source>
        <dbReference type="ARBA" id="ARBA00021245"/>
    </source>
</evidence>
<evidence type="ECO:0000256" key="3">
    <source>
        <dbReference type="ARBA" id="ARBA00023015"/>
    </source>
</evidence>
<comment type="caution">
    <text evidence="10">The sequence shown here is derived from an EMBL/GenBank/DDBJ whole genome shotgun (WGS) entry which is preliminary data.</text>
</comment>
<evidence type="ECO:0000256" key="5">
    <source>
        <dbReference type="ARBA" id="ARBA00023125"/>
    </source>
</evidence>
<dbReference type="OrthoDB" id="258490at2"/>
<dbReference type="Proteomes" id="UP000004947">
    <property type="component" value="Unassembled WGS sequence"/>
</dbReference>
<dbReference type="InterPro" id="IPR036388">
    <property type="entry name" value="WH-like_DNA-bd_sf"/>
</dbReference>
<dbReference type="GO" id="GO:0016987">
    <property type="term" value="F:sigma factor activity"/>
    <property type="evidence" value="ECO:0007669"/>
    <property type="project" value="UniProtKB-KW"/>
</dbReference>
<evidence type="ECO:0000256" key="1">
    <source>
        <dbReference type="ARBA" id="ARBA00007788"/>
    </source>
</evidence>
<feature type="domain" description="RNA polymerase sigma-70 region 2" evidence="9">
    <location>
        <begin position="27"/>
        <end position="96"/>
    </location>
</feature>
<accession>A6DGD5</accession>
<dbReference type="EMBL" id="ABCK01000002">
    <property type="protein sequence ID" value="EDM29252.1"/>
    <property type="molecule type" value="Genomic_DNA"/>
</dbReference>
<dbReference type="eggNOG" id="COG1595">
    <property type="taxonomic scope" value="Bacteria"/>
</dbReference>
<dbReference type="PANTHER" id="PTHR43133">
    <property type="entry name" value="RNA POLYMERASE ECF-TYPE SIGMA FACTO"/>
    <property type="match status" value="1"/>
</dbReference>
<keyword evidence="4" id="KW-0731">Sigma factor</keyword>
<dbReference type="Gene3D" id="1.10.10.10">
    <property type="entry name" value="Winged helix-like DNA-binding domain superfamily/Winged helix DNA-binding domain"/>
    <property type="match status" value="1"/>
</dbReference>
<dbReference type="STRING" id="313628.LNTAR_22719"/>
<dbReference type="NCBIfam" id="TIGR02937">
    <property type="entry name" value="sigma70-ECF"/>
    <property type="match status" value="1"/>
</dbReference>
<dbReference type="InterPro" id="IPR013325">
    <property type="entry name" value="RNA_pol_sigma_r2"/>
</dbReference>
<dbReference type="SUPFAM" id="SSF88946">
    <property type="entry name" value="Sigma2 domain of RNA polymerase sigma factors"/>
    <property type="match status" value="1"/>
</dbReference>
<dbReference type="Gene3D" id="1.10.1740.10">
    <property type="match status" value="1"/>
</dbReference>
<dbReference type="GO" id="GO:0003677">
    <property type="term" value="F:DNA binding"/>
    <property type="evidence" value="ECO:0007669"/>
    <property type="project" value="UniProtKB-KW"/>
</dbReference>
<dbReference type="RefSeq" id="WP_007276978.1">
    <property type="nucleotide sequence ID" value="NZ_ABCK01000002.1"/>
</dbReference>
<evidence type="ECO:0000259" key="9">
    <source>
        <dbReference type="Pfam" id="PF04542"/>
    </source>
</evidence>
<reference evidence="10 11" key="1">
    <citation type="journal article" date="2010" name="J. Bacteriol.">
        <title>Genome sequence of Lentisphaera araneosa HTCC2155T, the type species of the order Lentisphaerales in the phylum Lentisphaerae.</title>
        <authorList>
            <person name="Thrash J.C."/>
            <person name="Cho J.C."/>
            <person name="Vergin K.L."/>
            <person name="Morris R.M."/>
            <person name="Giovannoni S.J."/>
        </authorList>
    </citation>
    <scope>NUCLEOTIDE SEQUENCE [LARGE SCALE GENOMIC DNA]</scope>
    <source>
        <strain evidence="10 11">HTCC2155</strain>
    </source>
</reference>
<evidence type="ECO:0000313" key="10">
    <source>
        <dbReference type="EMBL" id="EDM29252.1"/>
    </source>
</evidence>
<feature type="domain" description="HTH luxR-type" evidence="8">
    <location>
        <begin position="145"/>
        <end position="183"/>
    </location>
</feature>
<dbReference type="InterPro" id="IPR039425">
    <property type="entry name" value="RNA_pol_sigma-70-like"/>
</dbReference>
<dbReference type="InterPro" id="IPR016032">
    <property type="entry name" value="Sig_transdc_resp-reg_C-effctor"/>
</dbReference>
<gene>
    <name evidence="10" type="ORF">LNTAR_22719</name>
</gene>
<evidence type="ECO:0000256" key="7">
    <source>
        <dbReference type="ARBA" id="ARBA00024701"/>
    </source>
</evidence>
<proteinExistence type="inferred from homology"/>
<keyword evidence="11" id="KW-1185">Reference proteome</keyword>
<evidence type="ECO:0000313" key="11">
    <source>
        <dbReference type="Proteomes" id="UP000004947"/>
    </source>
</evidence>
<comment type="similarity">
    <text evidence="1">Belongs to the sigma-70 factor family.</text>
</comment>
<keyword evidence="3" id="KW-0805">Transcription regulation</keyword>
<comment type="function">
    <text evidence="7">Sigma factors are initiation factors that promote the attachment of RNA polymerase to specific initiation sites and are then released. Sigma-S contributes to the protection against external stress, thus playing a role in cellular fitness and survival.</text>
</comment>
<dbReference type="InterPro" id="IPR014284">
    <property type="entry name" value="RNA_pol_sigma-70_dom"/>
</dbReference>
<dbReference type="PANTHER" id="PTHR43133:SF8">
    <property type="entry name" value="RNA POLYMERASE SIGMA FACTOR HI_1459-RELATED"/>
    <property type="match status" value="1"/>
</dbReference>
<dbReference type="SUPFAM" id="SSF46894">
    <property type="entry name" value="C-terminal effector domain of the bipartite response regulators"/>
    <property type="match status" value="1"/>
</dbReference>
<dbReference type="InterPro" id="IPR000792">
    <property type="entry name" value="Tscrpt_reg_LuxR_C"/>
</dbReference>
<evidence type="ECO:0000256" key="6">
    <source>
        <dbReference type="ARBA" id="ARBA00023163"/>
    </source>
</evidence>
<protein>
    <recommendedName>
        <fullName evidence="2">RNA polymerase sigma factor SigS</fullName>
    </recommendedName>
</protein>
<dbReference type="Pfam" id="PF00196">
    <property type="entry name" value="GerE"/>
    <property type="match status" value="1"/>
</dbReference>
<sequence length="198" mass="23495">MEKNLTRISLIQKLQEDRNDESWNEFIDLYEGYIFTIAKKMNFCDDDCYDIMQTAFVKIWSKVNSFEHGGNAGQFRRWLAVITRNSGLNHIDKRKREQAKHDKFYDDQANYLNTVTEPEIEKMAEKEWAIYVTNLAWKNVQNDISQSQKEIFEMTLDGKNRPEIAEALEIPLNTVSVYKRRVTAILQKEIKRLEQNFN</sequence>
<evidence type="ECO:0000259" key="8">
    <source>
        <dbReference type="Pfam" id="PF00196"/>
    </source>
</evidence>
<keyword evidence="5" id="KW-0238">DNA-binding</keyword>
<dbReference type="AlphaFoldDB" id="A6DGD5"/>
<dbReference type="Pfam" id="PF04542">
    <property type="entry name" value="Sigma70_r2"/>
    <property type="match status" value="1"/>
</dbReference>
<organism evidence="10 11">
    <name type="scientific">Lentisphaera araneosa HTCC2155</name>
    <dbReference type="NCBI Taxonomy" id="313628"/>
    <lineage>
        <taxon>Bacteria</taxon>
        <taxon>Pseudomonadati</taxon>
        <taxon>Lentisphaerota</taxon>
        <taxon>Lentisphaeria</taxon>
        <taxon>Lentisphaerales</taxon>
        <taxon>Lentisphaeraceae</taxon>
        <taxon>Lentisphaera</taxon>
    </lineage>
</organism>
<evidence type="ECO:0000256" key="4">
    <source>
        <dbReference type="ARBA" id="ARBA00023082"/>
    </source>
</evidence>
<name>A6DGD5_9BACT</name>
<keyword evidence="6" id="KW-0804">Transcription</keyword>